<accession>A3TXY1</accession>
<name>A3TXY1_PSEBH</name>
<dbReference type="EMBL" id="AAMO01000005">
    <property type="protein sequence ID" value="EAQ03015.1"/>
    <property type="molecule type" value="Genomic_DNA"/>
</dbReference>
<dbReference type="AlphaFoldDB" id="A3TXY1"/>
<protein>
    <submittedName>
        <fullName evidence="1">Uncharacterized protein</fullName>
    </submittedName>
</protein>
<proteinExistence type="predicted"/>
<dbReference type="HOGENOM" id="CLU_2845488_0_0_5"/>
<evidence type="ECO:0000313" key="2">
    <source>
        <dbReference type="Proteomes" id="UP000004318"/>
    </source>
</evidence>
<gene>
    <name evidence="1" type="ORF">OB2597_12763</name>
</gene>
<organism evidence="1 2">
    <name type="scientific">Pseudooceanicola batsensis (strain ATCC BAA-863 / DSM 15984 / KCTC 12145 / HTCC2597)</name>
    <name type="common">Oceanicola batsensis</name>
    <dbReference type="NCBI Taxonomy" id="252305"/>
    <lineage>
        <taxon>Bacteria</taxon>
        <taxon>Pseudomonadati</taxon>
        <taxon>Pseudomonadota</taxon>
        <taxon>Alphaproteobacteria</taxon>
        <taxon>Rhodobacterales</taxon>
        <taxon>Paracoccaceae</taxon>
        <taxon>Pseudooceanicola</taxon>
    </lineage>
</organism>
<dbReference type="Proteomes" id="UP000004318">
    <property type="component" value="Unassembled WGS sequence"/>
</dbReference>
<sequence>MAGVVAAPARQENLLTHRALIDETKAMFDTACDKGMAPRLMVRFPSGQTVWADGCTVMPFKPPAP</sequence>
<comment type="caution">
    <text evidence="1">The sequence shown here is derived from an EMBL/GenBank/DDBJ whole genome shotgun (WGS) entry which is preliminary data.</text>
</comment>
<keyword evidence="2" id="KW-1185">Reference proteome</keyword>
<evidence type="ECO:0000313" key="1">
    <source>
        <dbReference type="EMBL" id="EAQ03015.1"/>
    </source>
</evidence>
<reference evidence="1 2" key="1">
    <citation type="journal article" date="2010" name="J. Bacteriol.">
        <title>Genome sequences of Oceanicola granulosus HTCC2516(T) and Oceanicola batsensis HTCC2597(TDelta).</title>
        <authorList>
            <person name="Thrash J.C."/>
            <person name="Cho J.C."/>
            <person name="Vergin K.L."/>
            <person name="Giovannoni S.J."/>
        </authorList>
    </citation>
    <scope>NUCLEOTIDE SEQUENCE [LARGE SCALE GENOMIC DNA]</scope>
    <source>
        <strain evidence="2">ATCC BAA-863 / DSM 15984 / KCTC 12145 / HTCC2597</strain>
    </source>
</reference>